<organism evidence="1 2">
    <name type="scientific">Desulfovibrio desulfuricans</name>
    <dbReference type="NCBI Taxonomy" id="876"/>
    <lineage>
        <taxon>Bacteria</taxon>
        <taxon>Pseudomonadati</taxon>
        <taxon>Thermodesulfobacteriota</taxon>
        <taxon>Desulfovibrionia</taxon>
        <taxon>Desulfovibrionales</taxon>
        <taxon>Desulfovibrionaceae</taxon>
        <taxon>Desulfovibrio</taxon>
    </lineage>
</organism>
<protein>
    <submittedName>
        <fullName evidence="1">Uncharacterized protein</fullName>
    </submittedName>
</protein>
<dbReference type="RefSeq" id="WP_136398973.1">
    <property type="nucleotide sequence ID" value="NZ_CP036295.1"/>
</dbReference>
<sequence>MAAKAYCAQDCATNRLSMQKIIPQPPARRNAQQRSTGKLCGDETHLIAGQLHGGCNLRERFAENVTRRAAFSMVAAGLPPHDVFARAFLNAPDNTTHFLCGSHCF</sequence>
<reference evidence="1 2" key="1">
    <citation type="submission" date="2019-02" db="EMBL/GenBank/DDBJ databases">
        <title>Complete Genome Sequence of Desulfovibrio desulfuricans IC1, a Sulfonate Utilizing Anaerobe.</title>
        <authorList>
            <person name="Day L.A."/>
            <person name="De Leon K.B."/>
            <person name="Wall J.D."/>
        </authorList>
    </citation>
    <scope>NUCLEOTIDE SEQUENCE [LARGE SCALE GENOMIC DNA]</scope>
    <source>
        <strain evidence="1 2">IC1</strain>
    </source>
</reference>
<accession>A0A4P7UH20</accession>
<dbReference type="AlphaFoldDB" id="A0A4P7UH20"/>
<dbReference type="EMBL" id="CP036295">
    <property type="protein sequence ID" value="QCC84747.1"/>
    <property type="molecule type" value="Genomic_DNA"/>
</dbReference>
<gene>
    <name evidence="1" type="ORF">DDIC_02405</name>
</gene>
<proteinExistence type="predicted"/>
<evidence type="ECO:0000313" key="2">
    <source>
        <dbReference type="Proteomes" id="UP000297065"/>
    </source>
</evidence>
<evidence type="ECO:0000313" key="1">
    <source>
        <dbReference type="EMBL" id="QCC84747.1"/>
    </source>
</evidence>
<dbReference type="Proteomes" id="UP000297065">
    <property type="component" value="Chromosome"/>
</dbReference>
<name>A0A4P7UH20_DESDE</name>